<gene>
    <name evidence="2" type="ORF">mPipKuh1_009735</name>
</gene>
<name>A0A7J7T1F8_PIPKU</name>
<feature type="compositionally biased region" description="Basic and acidic residues" evidence="1">
    <location>
        <begin position="119"/>
        <end position="129"/>
    </location>
</feature>
<protein>
    <submittedName>
        <fullName evidence="2">Uncharacterized protein</fullName>
    </submittedName>
</protein>
<evidence type="ECO:0000313" key="3">
    <source>
        <dbReference type="Proteomes" id="UP000558488"/>
    </source>
</evidence>
<evidence type="ECO:0000313" key="2">
    <source>
        <dbReference type="EMBL" id="KAF6294325.1"/>
    </source>
</evidence>
<dbReference type="Proteomes" id="UP000558488">
    <property type="component" value="Unassembled WGS sequence"/>
</dbReference>
<comment type="caution">
    <text evidence="2">The sequence shown here is derived from an EMBL/GenBank/DDBJ whole genome shotgun (WGS) entry which is preliminary data.</text>
</comment>
<organism evidence="2 3">
    <name type="scientific">Pipistrellus kuhlii</name>
    <name type="common">Kuhl's pipistrelle</name>
    <dbReference type="NCBI Taxonomy" id="59472"/>
    <lineage>
        <taxon>Eukaryota</taxon>
        <taxon>Metazoa</taxon>
        <taxon>Chordata</taxon>
        <taxon>Craniata</taxon>
        <taxon>Vertebrata</taxon>
        <taxon>Euteleostomi</taxon>
        <taxon>Mammalia</taxon>
        <taxon>Eutheria</taxon>
        <taxon>Laurasiatheria</taxon>
        <taxon>Chiroptera</taxon>
        <taxon>Yangochiroptera</taxon>
        <taxon>Vespertilionidae</taxon>
        <taxon>Pipistrellus</taxon>
    </lineage>
</organism>
<sequence length="168" mass="18414">MENRVLWGSLCPPFTAEHSAAPHSREESRARPAGWGGRGAGGHILTGPLGVSGYPRLRKGHRACSASRPHEWVPVPARGCVQAARVPAPTAALWTVESQRQDLAFLAPKTVPAPWPTREPAKPDSRRPVPPELRVSHSPRVPTLGYTSTRTRGIPIYLQNIKKFIIYI</sequence>
<dbReference type="EMBL" id="JACAGB010000034">
    <property type="protein sequence ID" value="KAF6294325.1"/>
    <property type="molecule type" value="Genomic_DNA"/>
</dbReference>
<feature type="compositionally biased region" description="Gly residues" evidence="1">
    <location>
        <begin position="34"/>
        <end position="44"/>
    </location>
</feature>
<reference evidence="2 3" key="1">
    <citation type="journal article" date="2020" name="Nature">
        <title>Six reference-quality genomes reveal evolution of bat adaptations.</title>
        <authorList>
            <person name="Jebb D."/>
            <person name="Huang Z."/>
            <person name="Pippel M."/>
            <person name="Hughes G.M."/>
            <person name="Lavrichenko K."/>
            <person name="Devanna P."/>
            <person name="Winkler S."/>
            <person name="Jermiin L.S."/>
            <person name="Skirmuntt E.C."/>
            <person name="Katzourakis A."/>
            <person name="Burkitt-Gray L."/>
            <person name="Ray D.A."/>
            <person name="Sullivan K.A.M."/>
            <person name="Roscito J.G."/>
            <person name="Kirilenko B.M."/>
            <person name="Davalos L.M."/>
            <person name="Corthals A.P."/>
            <person name="Power M.L."/>
            <person name="Jones G."/>
            <person name="Ransome R.D."/>
            <person name="Dechmann D.K.N."/>
            <person name="Locatelli A.G."/>
            <person name="Puechmaille S.J."/>
            <person name="Fedrigo O."/>
            <person name="Jarvis E.D."/>
            <person name="Hiller M."/>
            <person name="Vernes S.C."/>
            <person name="Myers E.W."/>
            <person name="Teeling E.C."/>
        </authorList>
    </citation>
    <scope>NUCLEOTIDE SEQUENCE [LARGE SCALE GENOMIC DNA]</scope>
    <source>
        <strain evidence="2">MPipKuh1</strain>
        <tissue evidence="2">Flight muscle</tissue>
    </source>
</reference>
<evidence type="ECO:0000256" key="1">
    <source>
        <dbReference type="SAM" id="MobiDB-lite"/>
    </source>
</evidence>
<feature type="region of interest" description="Disordered" evidence="1">
    <location>
        <begin position="17"/>
        <end position="52"/>
    </location>
</feature>
<dbReference type="AlphaFoldDB" id="A0A7J7T1F8"/>
<keyword evidence="3" id="KW-1185">Reference proteome</keyword>
<proteinExistence type="predicted"/>
<accession>A0A7J7T1F8</accession>
<feature type="region of interest" description="Disordered" evidence="1">
    <location>
        <begin position="111"/>
        <end position="144"/>
    </location>
</feature>